<dbReference type="PROSITE" id="PS00622">
    <property type="entry name" value="HTH_LUXR_1"/>
    <property type="match status" value="1"/>
</dbReference>
<dbReference type="Pfam" id="PF00196">
    <property type="entry name" value="GerE"/>
    <property type="match status" value="1"/>
</dbReference>
<dbReference type="PRINTS" id="PR00038">
    <property type="entry name" value="HTHLUXR"/>
</dbReference>
<dbReference type="GO" id="GO:0003677">
    <property type="term" value="F:DNA binding"/>
    <property type="evidence" value="ECO:0007669"/>
    <property type="project" value="UniProtKB-KW"/>
</dbReference>
<dbReference type="InterPro" id="IPR000792">
    <property type="entry name" value="Tscrpt_reg_LuxR_C"/>
</dbReference>
<dbReference type="SUPFAM" id="SSF46894">
    <property type="entry name" value="C-terminal effector domain of the bipartite response regulators"/>
    <property type="match status" value="1"/>
</dbReference>
<dbReference type="GO" id="GO:0006355">
    <property type="term" value="P:regulation of DNA-templated transcription"/>
    <property type="evidence" value="ECO:0007669"/>
    <property type="project" value="InterPro"/>
</dbReference>
<dbReference type="PANTHER" id="PTHR44688:SF25">
    <property type="entry name" value="HTH LUXR-TYPE DOMAIN-CONTAINING PROTEIN"/>
    <property type="match status" value="1"/>
</dbReference>
<feature type="domain" description="HTH luxR-type" evidence="4">
    <location>
        <begin position="144"/>
        <end position="209"/>
    </location>
</feature>
<dbReference type="InterPro" id="IPR016032">
    <property type="entry name" value="Sig_transdc_resp-reg_C-effctor"/>
</dbReference>
<keyword evidence="6" id="KW-1185">Reference proteome</keyword>
<dbReference type="Gene3D" id="1.10.10.10">
    <property type="entry name" value="Winged helix-like DNA-binding domain superfamily/Winged helix DNA-binding domain"/>
    <property type="match status" value="1"/>
</dbReference>
<dbReference type="SUPFAM" id="SSF52172">
    <property type="entry name" value="CheY-like"/>
    <property type="match status" value="1"/>
</dbReference>
<proteinExistence type="predicted"/>
<evidence type="ECO:0000313" key="6">
    <source>
        <dbReference type="Proteomes" id="UP000515240"/>
    </source>
</evidence>
<keyword evidence="1" id="KW-0805">Transcription regulation</keyword>
<evidence type="ECO:0000256" key="2">
    <source>
        <dbReference type="ARBA" id="ARBA00023125"/>
    </source>
</evidence>
<name>A0A7G5EM75_9BURK</name>
<keyword evidence="2" id="KW-0238">DNA-binding</keyword>
<accession>A0A7G5EM75</accession>
<protein>
    <submittedName>
        <fullName evidence="5">Response regulator transcription factor</fullName>
    </submittedName>
</protein>
<gene>
    <name evidence="5" type="ORF">HS961_20875</name>
</gene>
<dbReference type="CDD" id="cd06170">
    <property type="entry name" value="LuxR_C_like"/>
    <property type="match status" value="1"/>
</dbReference>
<dbReference type="InterPro" id="IPR036388">
    <property type="entry name" value="WH-like_DNA-bd_sf"/>
</dbReference>
<dbReference type="Proteomes" id="UP000515240">
    <property type="component" value="Chromosome"/>
</dbReference>
<organism evidence="5 6">
    <name type="scientific">Comamonas piscis</name>
    <dbReference type="NCBI Taxonomy" id="1562974"/>
    <lineage>
        <taxon>Bacteria</taxon>
        <taxon>Pseudomonadati</taxon>
        <taxon>Pseudomonadota</taxon>
        <taxon>Betaproteobacteria</taxon>
        <taxon>Burkholderiales</taxon>
        <taxon>Comamonadaceae</taxon>
        <taxon>Comamonas</taxon>
    </lineage>
</organism>
<dbReference type="PROSITE" id="PS50043">
    <property type="entry name" value="HTH_LUXR_2"/>
    <property type="match status" value="1"/>
</dbReference>
<keyword evidence="3" id="KW-0804">Transcription</keyword>
<dbReference type="EMBL" id="CP058554">
    <property type="protein sequence ID" value="QMV75100.1"/>
    <property type="molecule type" value="Genomic_DNA"/>
</dbReference>
<evidence type="ECO:0000256" key="1">
    <source>
        <dbReference type="ARBA" id="ARBA00023015"/>
    </source>
</evidence>
<evidence type="ECO:0000259" key="4">
    <source>
        <dbReference type="PROSITE" id="PS50043"/>
    </source>
</evidence>
<dbReference type="Gene3D" id="3.40.50.2300">
    <property type="match status" value="1"/>
</dbReference>
<reference evidence="5 6" key="1">
    <citation type="journal article" date="2020" name="G3 (Bethesda)">
        <title>CeMbio - The Caenorhabditis elegans Microbiome Resource.</title>
        <authorList>
            <person name="Dirksen P."/>
            <person name="Assie A."/>
            <person name="Zimmermann J."/>
            <person name="Zhang F."/>
            <person name="Tietje A.M."/>
            <person name="Marsh S.A."/>
            <person name="Felix M.A."/>
            <person name="Shapira M."/>
            <person name="Kaleta C."/>
            <person name="Schulenburg H."/>
            <person name="Samuel B."/>
        </authorList>
    </citation>
    <scope>NUCLEOTIDE SEQUENCE [LARGE SCALE GENOMIC DNA]</scope>
    <source>
        <strain evidence="5 6">BIGb0172</strain>
    </source>
</reference>
<dbReference type="KEGG" id="cpis:HS961_20875"/>
<evidence type="ECO:0000256" key="3">
    <source>
        <dbReference type="ARBA" id="ARBA00023163"/>
    </source>
</evidence>
<sequence>MSAWNSAVATTPIAVAVAHRDPLVQAGLRATLMSENDFAVSILPTDDPALRVQADVVVADYDTALEWFSSASVSSAPYGSSARVAKVMVVSHRDRETEIRTALDLGVRGYLLLGCAVEEMVMGVRALSRGQLHLDRSAALRVAESLGRQVLTTRENDVLEGIVEGKVNKTIGNELGITVGTVKAHVKAILAKLGARTRTEAAAIARRRGLTDLPN</sequence>
<evidence type="ECO:0000313" key="5">
    <source>
        <dbReference type="EMBL" id="QMV75100.1"/>
    </source>
</evidence>
<dbReference type="RefSeq" id="WP_182325325.1">
    <property type="nucleotide sequence ID" value="NZ_CP058554.1"/>
</dbReference>
<dbReference type="SMART" id="SM00421">
    <property type="entry name" value="HTH_LUXR"/>
    <property type="match status" value="1"/>
</dbReference>
<dbReference type="AlphaFoldDB" id="A0A7G5EM75"/>
<dbReference type="PANTHER" id="PTHR44688">
    <property type="entry name" value="DNA-BINDING TRANSCRIPTIONAL ACTIVATOR DEVR_DOSR"/>
    <property type="match status" value="1"/>
</dbReference>
<dbReference type="InterPro" id="IPR011006">
    <property type="entry name" value="CheY-like_superfamily"/>
</dbReference>